<dbReference type="Proteomes" id="UP001230978">
    <property type="component" value="Chromosome"/>
</dbReference>
<dbReference type="Gene3D" id="3.90.1720.10">
    <property type="entry name" value="endopeptidase domain like (from Nostoc punctiforme)"/>
    <property type="match status" value="1"/>
</dbReference>
<dbReference type="PANTHER" id="PTHR47053:SF1">
    <property type="entry name" value="MUREIN DD-ENDOPEPTIDASE MEPH-RELATED"/>
    <property type="match status" value="1"/>
</dbReference>
<keyword evidence="4" id="KW-0788">Thiol protease</keyword>
<name>A0ABY8Q415_9RHOB</name>
<evidence type="ECO:0000259" key="5">
    <source>
        <dbReference type="PROSITE" id="PS51935"/>
    </source>
</evidence>
<dbReference type="EMBL" id="CP124535">
    <property type="protein sequence ID" value="WGV14841.1"/>
    <property type="molecule type" value="Genomic_DNA"/>
</dbReference>
<dbReference type="InterPro" id="IPR038765">
    <property type="entry name" value="Papain-like_cys_pep_sf"/>
</dbReference>
<accession>A0ABY8Q415</accession>
<dbReference type="RefSeq" id="WP_281463971.1">
    <property type="nucleotide sequence ID" value="NZ_CP124535.1"/>
</dbReference>
<reference evidence="6 7" key="1">
    <citation type="submission" date="2023-04" db="EMBL/GenBank/DDBJ databases">
        <title>YMD61, complete Genome.</title>
        <authorList>
            <person name="Zhang J."/>
        </authorList>
    </citation>
    <scope>NUCLEOTIDE SEQUENCE [LARGE SCALE GENOMIC DNA]</scope>
    <source>
        <strain evidence="6 7">YMD61</strain>
    </source>
</reference>
<dbReference type="InterPro" id="IPR051202">
    <property type="entry name" value="Peptidase_C40"/>
</dbReference>
<dbReference type="Pfam" id="PF18348">
    <property type="entry name" value="SH3_16"/>
    <property type="match status" value="1"/>
</dbReference>
<keyword evidence="7" id="KW-1185">Reference proteome</keyword>
<comment type="similarity">
    <text evidence="1">Belongs to the peptidase C40 family.</text>
</comment>
<keyword evidence="2" id="KW-0645">Protease</keyword>
<dbReference type="InterPro" id="IPR041382">
    <property type="entry name" value="SH3_16"/>
</dbReference>
<feature type="domain" description="NlpC/P60" evidence="5">
    <location>
        <begin position="150"/>
        <end position="272"/>
    </location>
</feature>
<dbReference type="SUPFAM" id="SSF54001">
    <property type="entry name" value="Cysteine proteinases"/>
    <property type="match status" value="1"/>
</dbReference>
<evidence type="ECO:0000256" key="2">
    <source>
        <dbReference type="ARBA" id="ARBA00022670"/>
    </source>
</evidence>
<evidence type="ECO:0000313" key="7">
    <source>
        <dbReference type="Proteomes" id="UP001230978"/>
    </source>
</evidence>
<keyword evidence="3" id="KW-0378">Hydrolase</keyword>
<gene>
    <name evidence="6" type="ORF">QF092_11140</name>
</gene>
<protein>
    <submittedName>
        <fullName evidence="6">C40 family peptidase</fullName>
    </submittedName>
</protein>
<sequence>MDRRLTPFSGRVALEALRGRVAAEVFVAGEVGTVAVPLADLCATPGGARDRQVVLGEPLVVVERHGGHAFVQMGKDGYCGWLAEAQVGPEVMATHWVAVRGTHLYPEPRVQARERAALPFGARLAVTGGDAKWAEVAGGFVPAMHLRRIGDHFHDPVAVAELFLGAPYLWGGNSAAGIDCSGLVQGAFLACGRAFPGDSDMQAAMGAEVAPGVALRRGDLVFWKGHVALMVDEARIIHANGQSMDVRIEGLEAAMARIAAQGGGDVTARRRV</sequence>
<dbReference type="InterPro" id="IPR000064">
    <property type="entry name" value="NLP_P60_dom"/>
</dbReference>
<dbReference type="PROSITE" id="PS51935">
    <property type="entry name" value="NLPC_P60"/>
    <property type="match status" value="1"/>
</dbReference>
<evidence type="ECO:0000256" key="1">
    <source>
        <dbReference type="ARBA" id="ARBA00007074"/>
    </source>
</evidence>
<evidence type="ECO:0000256" key="4">
    <source>
        <dbReference type="ARBA" id="ARBA00022807"/>
    </source>
</evidence>
<dbReference type="Pfam" id="PF00877">
    <property type="entry name" value="NLPC_P60"/>
    <property type="match status" value="1"/>
</dbReference>
<organism evidence="6 7">
    <name type="scientific">Fuscovulum ytuae</name>
    <dbReference type="NCBI Taxonomy" id="3042299"/>
    <lineage>
        <taxon>Bacteria</taxon>
        <taxon>Pseudomonadati</taxon>
        <taxon>Pseudomonadota</taxon>
        <taxon>Alphaproteobacteria</taxon>
        <taxon>Rhodobacterales</taxon>
        <taxon>Paracoccaceae</taxon>
        <taxon>Fuscovulum</taxon>
    </lineage>
</organism>
<proteinExistence type="inferred from homology"/>
<evidence type="ECO:0000313" key="6">
    <source>
        <dbReference type="EMBL" id="WGV14841.1"/>
    </source>
</evidence>
<dbReference type="PANTHER" id="PTHR47053">
    <property type="entry name" value="MUREIN DD-ENDOPEPTIDASE MEPH-RELATED"/>
    <property type="match status" value="1"/>
</dbReference>
<evidence type="ECO:0000256" key="3">
    <source>
        <dbReference type="ARBA" id="ARBA00022801"/>
    </source>
</evidence>